<reference evidence="2" key="1">
    <citation type="journal article" date="2023" name="Nat. Plants">
        <title>Single-cell RNA sequencing provides a high-resolution roadmap for understanding the multicellular compartmentation of specialized metabolism.</title>
        <authorList>
            <person name="Sun S."/>
            <person name="Shen X."/>
            <person name="Li Y."/>
            <person name="Li Y."/>
            <person name="Wang S."/>
            <person name="Li R."/>
            <person name="Zhang H."/>
            <person name="Shen G."/>
            <person name="Guo B."/>
            <person name="Wei J."/>
            <person name="Xu J."/>
            <person name="St-Pierre B."/>
            <person name="Chen S."/>
            <person name="Sun C."/>
        </authorList>
    </citation>
    <scope>NUCLEOTIDE SEQUENCE [LARGE SCALE GENOMIC DNA]</scope>
</reference>
<dbReference type="Proteomes" id="UP001060085">
    <property type="component" value="Linkage Group LG01"/>
</dbReference>
<keyword evidence="2" id="KW-1185">Reference proteome</keyword>
<dbReference type="EMBL" id="CM044701">
    <property type="protein sequence ID" value="KAI5681294.1"/>
    <property type="molecule type" value="Genomic_DNA"/>
</dbReference>
<proteinExistence type="predicted"/>
<comment type="caution">
    <text evidence="1">The sequence shown here is derived from an EMBL/GenBank/DDBJ whole genome shotgun (WGS) entry which is preliminary data.</text>
</comment>
<protein>
    <submittedName>
        <fullName evidence="1">Uncharacterized protein</fullName>
    </submittedName>
</protein>
<evidence type="ECO:0000313" key="2">
    <source>
        <dbReference type="Proteomes" id="UP001060085"/>
    </source>
</evidence>
<sequence length="503" mass="56339">MTKRTIFLFIFLCRSLSYILLFDLSIRLHRIITYTLCSKVVQEYGLQTEIIEKIEKFHTSTGIPVPSLDPRRSGLGPNFYTLEGMGPGLGPSLTIKGYTSGSGGTLKVYTLFYIFLFNREKNKKNHTGTGKKIEKYHTGTGIPIIYPGPWKVGSRSKILYPGGYRSGSGSKFNYKGTDSYPLAFIFFPYLTAPFHCYLYPFLSFVDSGSGMSVPLPEDTGSRWNRKSFAELLTSTVSLPSIPAFKHSSSFNGEPAVFFDSEEITTLVDPFKLCLIGKFSFGKSTMEVLHKVFYTVGLYANSPKGFMEFSRISDEDVQMVRRFQLHVVPSVILVWIGLEGLAFYLFNKSSLFSIAGLVGKPTKLDELTVNFSRPSVPRICVEIDLLQALPSHVWIGTGGTAPFWQHISYEELPATILVAGRCVMNLVIDLALLITTSHASNQRWLQLVINWCLLGLGKLIQLPIKLIRNVHYSQQMSLTCLQVAGVTPQPSLLQQWQQPPDLQQ</sequence>
<organism evidence="1 2">
    <name type="scientific">Catharanthus roseus</name>
    <name type="common">Madagascar periwinkle</name>
    <name type="synonym">Vinca rosea</name>
    <dbReference type="NCBI Taxonomy" id="4058"/>
    <lineage>
        <taxon>Eukaryota</taxon>
        <taxon>Viridiplantae</taxon>
        <taxon>Streptophyta</taxon>
        <taxon>Embryophyta</taxon>
        <taxon>Tracheophyta</taxon>
        <taxon>Spermatophyta</taxon>
        <taxon>Magnoliopsida</taxon>
        <taxon>eudicotyledons</taxon>
        <taxon>Gunneridae</taxon>
        <taxon>Pentapetalae</taxon>
        <taxon>asterids</taxon>
        <taxon>lamiids</taxon>
        <taxon>Gentianales</taxon>
        <taxon>Apocynaceae</taxon>
        <taxon>Rauvolfioideae</taxon>
        <taxon>Vinceae</taxon>
        <taxon>Catharanthinae</taxon>
        <taxon>Catharanthus</taxon>
    </lineage>
</organism>
<name>A0ACC0C8S3_CATRO</name>
<accession>A0ACC0C8S3</accession>
<gene>
    <name evidence="1" type="ORF">M9H77_02521</name>
</gene>
<evidence type="ECO:0000313" key="1">
    <source>
        <dbReference type="EMBL" id="KAI5681294.1"/>
    </source>
</evidence>